<evidence type="ECO:0000259" key="2">
    <source>
        <dbReference type="Pfam" id="PF10419"/>
    </source>
</evidence>
<feature type="region of interest" description="Disordered" evidence="1">
    <location>
        <begin position="206"/>
        <end position="246"/>
    </location>
</feature>
<organism evidence="3 4">
    <name type="scientific">Fasciolopsis buskii</name>
    <dbReference type="NCBI Taxonomy" id="27845"/>
    <lineage>
        <taxon>Eukaryota</taxon>
        <taxon>Metazoa</taxon>
        <taxon>Spiralia</taxon>
        <taxon>Lophotrochozoa</taxon>
        <taxon>Platyhelminthes</taxon>
        <taxon>Trematoda</taxon>
        <taxon>Digenea</taxon>
        <taxon>Plagiorchiida</taxon>
        <taxon>Echinostomata</taxon>
        <taxon>Echinostomatoidea</taxon>
        <taxon>Fasciolidae</taxon>
        <taxon>Fasciolopsis</taxon>
    </lineage>
</organism>
<gene>
    <name evidence="3" type="ORF">FBUS_10998</name>
</gene>
<dbReference type="PANTHER" id="PTHR21860">
    <property type="entry name" value="TRANSCRIPTION INITIATION FACTOR IIIC TFIIIC , POLYPEPTIDE 6-RELATED"/>
    <property type="match status" value="1"/>
</dbReference>
<feature type="region of interest" description="Disordered" evidence="1">
    <location>
        <begin position="370"/>
        <end position="391"/>
    </location>
</feature>
<dbReference type="Proteomes" id="UP000728185">
    <property type="component" value="Unassembled WGS sequence"/>
</dbReference>
<evidence type="ECO:0000313" key="4">
    <source>
        <dbReference type="Proteomes" id="UP000728185"/>
    </source>
</evidence>
<reference evidence="3" key="1">
    <citation type="submission" date="2019-05" db="EMBL/GenBank/DDBJ databases">
        <title>Annotation for the trematode Fasciolopsis buski.</title>
        <authorList>
            <person name="Choi Y.-J."/>
        </authorList>
    </citation>
    <scope>NUCLEOTIDE SEQUENCE</scope>
    <source>
        <strain evidence="3">HT</strain>
        <tissue evidence="3">Whole worm</tissue>
    </source>
</reference>
<evidence type="ECO:0000313" key="3">
    <source>
        <dbReference type="EMBL" id="KAA0183662.1"/>
    </source>
</evidence>
<dbReference type="AlphaFoldDB" id="A0A8E0RKP8"/>
<dbReference type="InterPro" id="IPR019481">
    <property type="entry name" value="TFIIIC_triple_barrel"/>
</dbReference>
<dbReference type="PANTHER" id="PTHR21860:SF2">
    <property type="entry name" value="GENERAL TRANSCRIPTION FACTOR 3C POLYPEPTIDE 6"/>
    <property type="match status" value="1"/>
</dbReference>
<dbReference type="GO" id="GO:0006383">
    <property type="term" value="P:transcription by RNA polymerase III"/>
    <property type="evidence" value="ECO:0007669"/>
    <property type="project" value="InterPro"/>
</dbReference>
<feature type="domain" description="Transcription factor TFIIIC triple barrel" evidence="2">
    <location>
        <begin position="255"/>
        <end position="365"/>
    </location>
</feature>
<comment type="caution">
    <text evidence="3">The sequence shown here is derived from an EMBL/GenBank/DDBJ whole genome shotgun (WGS) entry which is preliminary data.</text>
</comment>
<dbReference type="OrthoDB" id="5970620at2759"/>
<feature type="compositionally biased region" description="Polar residues" evidence="1">
    <location>
        <begin position="222"/>
        <end position="237"/>
    </location>
</feature>
<dbReference type="EMBL" id="LUCM01011635">
    <property type="protein sequence ID" value="KAA0183662.1"/>
    <property type="molecule type" value="Genomic_DNA"/>
</dbReference>
<accession>A0A8E0RKP8</accession>
<proteinExistence type="predicted"/>
<feature type="region of interest" description="Disordered" evidence="1">
    <location>
        <begin position="320"/>
        <end position="349"/>
    </location>
</feature>
<protein>
    <recommendedName>
        <fullName evidence="2">Transcription factor TFIIIC triple barrel domain-containing protein</fullName>
    </recommendedName>
</protein>
<dbReference type="InterPro" id="IPR042771">
    <property type="entry name" value="GTF3C6-like"/>
</dbReference>
<dbReference type="GO" id="GO:0000127">
    <property type="term" value="C:transcription factor TFIIIC complex"/>
    <property type="evidence" value="ECO:0007669"/>
    <property type="project" value="TreeGrafter"/>
</dbReference>
<keyword evidence="4" id="KW-1185">Reference proteome</keyword>
<name>A0A8E0RKP8_9TREM</name>
<dbReference type="Pfam" id="PF10419">
    <property type="entry name" value="TFIIIC_sub6"/>
    <property type="match status" value="1"/>
</dbReference>
<evidence type="ECO:0000256" key="1">
    <source>
        <dbReference type="SAM" id="MobiDB-lite"/>
    </source>
</evidence>
<sequence length="391" mass="42014">MLQPPETPGISSLKIPCAPWLGVAQSLLDLSPTLFVPPKQITIPRWSSRVLICGKCPRCCAIREVLITSPNALISGLVADCVLANSDCSAWFGVMTALQNACYTPKRAHTACQQMAEVSLPASFAFCCSIDRTRSVGLDYSTFSPTGFSTSDLWDDGGSCTTICKTTISIPVNGPNQVCQQTIPSQKSCCDLWYFADEPAKQMDISLPATDSPASEPPVSGGENSSKSADNPGSNSVFIADSGNEEDDEWEVINEELVYADCHGVIEPDVLVPNNPISLVSLDSDHPLVQIGPAIFEGHYENACGTYLFVERAGNISSRSSLSRASPVEQGHMTTAVDRPSSTKHPPPPFPLMQCTKTLMLDRIFLNSKQSEARTASSNSEKATWSPSAKD</sequence>
<dbReference type="Gene3D" id="2.60.40.4370">
    <property type="match status" value="1"/>
</dbReference>